<name>A0A183SES5_SCHSO</name>
<feature type="compositionally biased region" description="Gly residues" evidence="1">
    <location>
        <begin position="172"/>
        <end position="185"/>
    </location>
</feature>
<dbReference type="GO" id="GO:0003779">
    <property type="term" value="F:actin binding"/>
    <property type="evidence" value="ECO:0007669"/>
    <property type="project" value="InterPro"/>
</dbReference>
<dbReference type="Pfam" id="PF02205">
    <property type="entry name" value="WH2"/>
    <property type="match status" value="1"/>
</dbReference>
<organism evidence="3">
    <name type="scientific">Schistocephalus solidus</name>
    <name type="common">Tapeworm</name>
    <dbReference type="NCBI Taxonomy" id="70667"/>
    <lineage>
        <taxon>Eukaryota</taxon>
        <taxon>Metazoa</taxon>
        <taxon>Spiralia</taxon>
        <taxon>Lophotrochozoa</taxon>
        <taxon>Platyhelminthes</taxon>
        <taxon>Cestoda</taxon>
        <taxon>Eucestoda</taxon>
        <taxon>Diphyllobothriidea</taxon>
        <taxon>Diphyllobothriidae</taxon>
        <taxon>Schistocephalus</taxon>
    </lineage>
</organism>
<accession>A0A183SES5</accession>
<feature type="region of interest" description="Disordered" evidence="1">
    <location>
        <begin position="153"/>
        <end position="186"/>
    </location>
</feature>
<feature type="compositionally biased region" description="Pro residues" evidence="1">
    <location>
        <begin position="107"/>
        <end position="127"/>
    </location>
</feature>
<reference evidence="3" key="1">
    <citation type="submission" date="2016-06" db="UniProtKB">
        <authorList>
            <consortium name="WormBaseParasite"/>
        </authorList>
    </citation>
    <scope>IDENTIFICATION</scope>
</reference>
<dbReference type="SUPFAM" id="SSF101447">
    <property type="entry name" value="Formin homology 2 domain (FH2 domain)"/>
    <property type="match status" value="1"/>
</dbReference>
<protein>
    <submittedName>
        <fullName evidence="3">WH2 domain-containing protein</fullName>
    </submittedName>
</protein>
<proteinExistence type="predicted"/>
<feature type="domain" description="WH2" evidence="2">
    <location>
        <begin position="133"/>
        <end position="150"/>
    </location>
</feature>
<sequence>LIRRPPFCLVSCVDAYAPSPESTLTLNSAGQAAPISSTFAVRHPKRFAIYPALDFRDCDYEPPSLDEKYMPPKMIQLSLPTRLQRSAVRSRFTRKLLSGALASIMSAPPPPPPPPPPAPMAPPPPPIGGGGGGGPAFLSDIRKGVGLKKVPDAMKNDRSAPIKGSSPKVSVSGGGGAVGGGGGGTPSQADIKSKLNAMFGGGAMPQAANQPSQRNLENYIVLGCMRNLLLELQRPLRRLFRSLINPTSPRAHLLGDLMGLVSLPLLHQQHQWSVLCQYSTGRTSPSQLFRRGPIKYVASSSRFTVSGFRQTREGSVEVNGDNHVDCSAMSSAAALAFREQILL</sequence>
<evidence type="ECO:0000259" key="2">
    <source>
        <dbReference type="PROSITE" id="PS51082"/>
    </source>
</evidence>
<dbReference type="PROSITE" id="PS51082">
    <property type="entry name" value="WH2"/>
    <property type="match status" value="1"/>
</dbReference>
<evidence type="ECO:0000256" key="1">
    <source>
        <dbReference type="SAM" id="MobiDB-lite"/>
    </source>
</evidence>
<evidence type="ECO:0000313" key="3">
    <source>
        <dbReference type="WBParaSite" id="SSLN_0000281001-mRNA-1"/>
    </source>
</evidence>
<dbReference type="WBParaSite" id="SSLN_0000281001-mRNA-1">
    <property type="protein sequence ID" value="SSLN_0000281001-mRNA-1"/>
    <property type="gene ID" value="SSLN_0000281001"/>
</dbReference>
<feature type="region of interest" description="Disordered" evidence="1">
    <location>
        <begin position="103"/>
        <end position="140"/>
    </location>
</feature>
<dbReference type="InterPro" id="IPR003124">
    <property type="entry name" value="WH2_dom"/>
</dbReference>
<dbReference type="AlphaFoldDB" id="A0A183SES5"/>